<name>A0A1H5VZP2_9FIRM</name>
<protein>
    <submittedName>
        <fullName evidence="4">Diaminopimelate decarboxylase</fullName>
    </submittedName>
</protein>
<evidence type="ECO:0000259" key="3">
    <source>
        <dbReference type="Pfam" id="PF02784"/>
    </source>
</evidence>
<dbReference type="Gene3D" id="3.20.20.10">
    <property type="entry name" value="Alanine racemase"/>
    <property type="match status" value="1"/>
</dbReference>
<dbReference type="InterPro" id="IPR029066">
    <property type="entry name" value="PLP-binding_barrel"/>
</dbReference>
<keyword evidence="2" id="KW-0663">Pyridoxal phosphate</keyword>
<evidence type="ECO:0000313" key="4">
    <source>
        <dbReference type="EMBL" id="SEF92732.1"/>
    </source>
</evidence>
<dbReference type="Gene3D" id="2.40.37.10">
    <property type="entry name" value="Lyase, Ornithine Decarboxylase, Chain A, domain 1"/>
    <property type="match status" value="1"/>
</dbReference>
<dbReference type="PANTHER" id="PTHR43727">
    <property type="entry name" value="DIAMINOPIMELATE DECARBOXYLASE"/>
    <property type="match status" value="1"/>
</dbReference>
<dbReference type="Pfam" id="PF02784">
    <property type="entry name" value="Orn_Arg_deC_N"/>
    <property type="match status" value="1"/>
</dbReference>
<dbReference type="GO" id="GO:0008836">
    <property type="term" value="F:diaminopimelate decarboxylase activity"/>
    <property type="evidence" value="ECO:0007669"/>
    <property type="project" value="TreeGrafter"/>
</dbReference>
<proteinExistence type="predicted"/>
<evidence type="ECO:0000256" key="2">
    <source>
        <dbReference type="ARBA" id="ARBA00022898"/>
    </source>
</evidence>
<dbReference type="GO" id="GO:0009089">
    <property type="term" value="P:lysine biosynthetic process via diaminopimelate"/>
    <property type="evidence" value="ECO:0007669"/>
    <property type="project" value="TreeGrafter"/>
</dbReference>
<organism evidence="4 5">
    <name type="scientific">Lachnospira multipara</name>
    <dbReference type="NCBI Taxonomy" id="28051"/>
    <lineage>
        <taxon>Bacteria</taxon>
        <taxon>Bacillati</taxon>
        <taxon>Bacillota</taxon>
        <taxon>Clostridia</taxon>
        <taxon>Lachnospirales</taxon>
        <taxon>Lachnospiraceae</taxon>
        <taxon>Lachnospira</taxon>
    </lineage>
</organism>
<dbReference type="SUPFAM" id="SSF50621">
    <property type="entry name" value="Alanine racemase C-terminal domain-like"/>
    <property type="match status" value="1"/>
</dbReference>
<dbReference type="AlphaFoldDB" id="A0A1H5VZP2"/>
<evidence type="ECO:0000256" key="1">
    <source>
        <dbReference type="ARBA" id="ARBA00001933"/>
    </source>
</evidence>
<dbReference type="EMBL" id="FNUL01000013">
    <property type="protein sequence ID" value="SEF92732.1"/>
    <property type="molecule type" value="Genomic_DNA"/>
</dbReference>
<dbReference type="InterPro" id="IPR022644">
    <property type="entry name" value="De-COase2_N"/>
</dbReference>
<gene>
    <name evidence="4" type="ORF">SAMN05216537_11320</name>
</gene>
<keyword evidence="5" id="KW-1185">Reference proteome</keyword>
<accession>A0A1H5VZP2</accession>
<dbReference type="InterPro" id="IPR009006">
    <property type="entry name" value="Ala_racemase/Decarboxylase_C"/>
</dbReference>
<comment type="cofactor">
    <cofactor evidence="1">
        <name>pyridoxal 5'-phosphate</name>
        <dbReference type="ChEBI" id="CHEBI:597326"/>
    </cofactor>
</comment>
<dbReference type="SUPFAM" id="SSF51419">
    <property type="entry name" value="PLP-binding barrel"/>
    <property type="match status" value="1"/>
</dbReference>
<sequence>MNLEELKAVADEYGSPTYVFDIKALKERIEKIRHIIGEQVGLVYSIKANPFLTTELVDLVDGLEVCSPGELELCAKYKVDPSKIIYSGVCKTEKDVIRALEYGVGVDKEQRSIATFTAESLRQVEYIQKHADHKVNLIPRLNGGNQFGMSKEDLFYLIDNRDKFDKIEIKGLHFFTGTQKKHARKQLKELDKLAEILEIIEKDHGFKMERVEYGPGARVPIFAEDDSTNSYESLEEISEGLKALAAKGYELTIEMGRFIATECGYYLTSIVDMKTNKDINYAFIDGGLNHVNYYGQMMGMKVPVVANLNTKEFISSLEDVQENATKKAYCLYGSLCTTNDIIVSQLPLELNVGDVLAFSNMGAYSITEGIYLFLSRTLPRVVLWDGSAKLVRDYLESYEINSMNAV</sequence>
<reference evidence="4 5" key="1">
    <citation type="submission" date="2016-10" db="EMBL/GenBank/DDBJ databases">
        <authorList>
            <person name="de Groot N.N."/>
        </authorList>
    </citation>
    <scope>NUCLEOTIDE SEQUENCE [LARGE SCALE GENOMIC DNA]</scope>
    <source>
        <strain evidence="4 5">D15d</strain>
    </source>
</reference>
<dbReference type="RefSeq" id="WP_207654863.1">
    <property type="nucleotide sequence ID" value="NZ_FNUL01000013.1"/>
</dbReference>
<evidence type="ECO:0000313" key="5">
    <source>
        <dbReference type="Proteomes" id="UP000236726"/>
    </source>
</evidence>
<dbReference type="PANTHER" id="PTHR43727:SF2">
    <property type="entry name" value="GROUP IV DECARBOXYLASE"/>
    <property type="match status" value="1"/>
</dbReference>
<dbReference type="Proteomes" id="UP000236726">
    <property type="component" value="Unassembled WGS sequence"/>
</dbReference>
<feature type="domain" description="Orn/DAP/Arg decarboxylase 2 N-terminal" evidence="3">
    <location>
        <begin position="25"/>
        <end position="260"/>
    </location>
</feature>